<dbReference type="GeneID" id="4705417"/>
<dbReference type="RefSeq" id="XP_001273449.1">
    <property type="nucleotide sequence ID" value="XM_001273448.1"/>
</dbReference>
<accession>A1CDU6</accession>
<sequence length="217" mass="24563">MSTRPSKTKFPSNLYTTVLPTFTPDGDMTPETHTLATNLPPSLYTPSLRQKISNIALHSDRLAVCLVWTEILGTYFGFAPPTVQVRASQRYFVQLDLRSPLPWIPGYIGLMPQRGTEMTGIHFLQMRCCAPPVVGQGPDWLGLEEMMAGELAEEYGEEVERDGRMIHGILTVGCYVRFYQVGRPGFMNALIEGRETLHLVEDHGLMVQHLREIRKDW</sequence>
<evidence type="ECO:0000313" key="2">
    <source>
        <dbReference type="Proteomes" id="UP000006701"/>
    </source>
</evidence>
<protein>
    <submittedName>
        <fullName evidence="1">Uncharacterized protein</fullName>
    </submittedName>
</protein>
<dbReference type="Proteomes" id="UP000006701">
    <property type="component" value="Unassembled WGS sequence"/>
</dbReference>
<dbReference type="AlphaFoldDB" id="A1CDU6"/>
<reference evidence="1 2" key="1">
    <citation type="journal article" date="2008" name="PLoS Genet.">
        <title>Genomic islands in the pathogenic filamentous fungus Aspergillus fumigatus.</title>
        <authorList>
            <person name="Fedorova N.D."/>
            <person name="Khaldi N."/>
            <person name="Joardar V.S."/>
            <person name="Maiti R."/>
            <person name="Amedeo P."/>
            <person name="Anderson M.J."/>
            <person name="Crabtree J."/>
            <person name="Silva J.C."/>
            <person name="Badger J.H."/>
            <person name="Albarraq A."/>
            <person name="Angiuoli S."/>
            <person name="Bussey H."/>
            <person name="Bowyer P."/>
            <person name="Cotty P.J."/>
            <person name="Dyer P.S."/>
            <person name="Egan A."/>
            <person name="Galens K."/>
            <person name="Fraser-Liggett C.M."/>
            <person name="Haas B.J."/>
            <person name="Inman J.M."/>
            <person name="Kent R."/>
            <person name="Lemieux S."/>
            <person name="Malavazi I."/>
            <person name="Orvis J."/>
            <person name="Roemer T."/>
            <person name="Ronning C.M."/>
            <person name="Sundaram J.P."/>
            <person name="Sutton G."/>
            <person name="Turner G."/>
            <person name="Venter J.C."/>
            <person name="White O.R."/>
            <person name="Whitty B.R."/>
            <person name="Youngman P."/>
            <person name="Wolfe K.H."/>
            <person name="Goldman G.H."/>
            <person name="Wortman J.R."/>
            <person name="Jiang B."/>
            <person name="Denning D.W."/>
            <person name="Nierman W.C."/>
        </authorList>
    </citation>
    <scope>NUCLEOTIDE SEQUENCE [LARGE SCALE GENOMIC DNA]</scope>
    <source>
        <strain evidence="2">ATCC 1007 / CBS 513.65 / DSM 816 / NCTC 3887 / NRRL 1</strain>
    </source>
</reference>
<organism evidence="1 2">
    <name type="scientific">Aspergillus clavatus (strain ATCC 1007 / CBS 513.65 / DSM 816 / NCTC 3887 / NRRL 1 / QM 1276 / 107)</name>
    <dbReference type="NCBI Taxonomy" id="344612"/>
    <lineage>
        <taxon>Eukaryota</taxon>
        <taxon>Fungi</taxon>
        <taxon>Dikarya</taxon>
        <taxon>Ascomycota</taxon>
        <taxon>Pezizomycotina</taxon>
        <taxon>Eurotiomycetes</taxon>
        <taxon>Eurotiomycetidae</taxon>
        <taxon>Eurotiales</taxon>
        <taxon>Aspergillaceae</taxon>
        <taxon>Aspergillus</taxon>
        <taxon>Aspergillus subgen. Fumigati</taxon>
    </lineage>
</organism>
<dbReference type="HOGENOM" id="CLU_1272013_0_0_1"/>
<keyword evidence="2" id="KW-1185">Reference proteome</keyword>
<dbReference type="EMBL" id="DS027051">
    <property type="protein sequence ID" value="EAW12023.1"/>
    <property type="molecule type" value="Genomic_DNA"/>
</dbReference>
<gene>
    <name evidence="1" type="ORF">ACLA_007830</name>
</gene>
<evidence type="ECO:0000313" key="1">
    <source>
        <dbReference type="EMBL" id="EAW12023.1"/>
    </source>
</evidence>
<proteinExistence type="predicted"/>
<name>A1CDU6_ASPCL</name>
<dbReference type="KEGG" id="act:ACLA_007830"/>
<dbReference type="VEuPathDB" id="FungiDB:ACLA_007830"/>